<proteinExistence type="predicted"/>
<accession>A0A2P6NKK9</accession>
<name>A0A2P6NKK9_9EUKA</name>
<feature type="non-terminal residue" evidence="1">
    <location>
        <position position="1"/>
    </location>
</feature>
<dbReference type="AlphaFoldDB" id="A0A2P6NKK9"/>
<dbReference type="Proteomes" id="UP000241769">
    <property type="component" value="Unassembled WGS sequence"/>
</dbReference>
<reference evidence="1 2" key="1">
    <citation type="journal article" date="2018" name="Genome Biol. Evol.">
        <title>Multiple Roots of Fruiting Body Formation in Amoebozoa.</title>
        <authorList>
            <person name="Hillmann F."/>
            <person name="Forbes G."/>
            <person name="Novohradska S."/>
            <person name="Ferling I."/>
            <person name="Riege K."/>
            <person name="Groth M."/>
            <person name="Westermann M."/>
            <person name="Marz M."/>
            <person name="Spaller T."/>
            <person name="Winckler T."/>
            <person name="Schaap P."/>
            <person name="Glockner G."/>
        </authorList>
    </citation>
    <scope>NUCLEOTIDE SEQUENCE [LARGE SCALE GENOMIC DNA]</scope>
    <source>
        <strain evidence="1 2">Jena</strain>
    </source>
</reference>
<keyword evidence="2" id="KW-1185">Reference proteome</keyword>
<sequence>PQEKPSFFPTPLKPLPLHSLGLSRAHDEVVGGRFLHLDQIKCYDNIIAHKWYQSAYLSLAFAWHASLEFFLKRSCHITSNHQLKCFGLAWLRQIRNQRYFLRLFAVFGLFKDGISSIINNTGPSAINDHAFEFYAFFFARMYPLDL</sequence>
<dbReference type="EMBL" id="MDYQ01000061">
    <property type="protein sequence ID" value="PRP84494.1"/>
    <property type="molecule type" value="Genomic_DNA"/>
</dbReference>
<dbReference type="InParanoid" id="A0A2P6NKK9"/>
<gene>
    <name evidence="1" type="ORF">PROFUN_05829</name>
</gene>
<protein>
    <submittedName>
        <fullName evidence="1">Uncharacterized protein</fullName>
    </submittedName>
</protein>
<comment type="caution">
    <text evidence="1">The sequence shown here is derived from an EMBL/GenBank/DDBJ whole genome shotgun (WGS) entry which is preliminary data.</text>
</comment>
<organism evidence="1 2">
    <name type="scientific">Planoprotostelium fungivorum</name>
    <dbReference type="NCBI Taxonomy" id="1890364"/>
    <lineage>
        <taxon>Eukaryota</taxon>
        <taxon>Amoebozoa</taxon>
        <taxon>Evosea</taxon>
        <taxon>Variosea</taxon>
        <taxon>Cavosteliida</taxon>
        <taxon>Cavosteliaceae</taxon>
        <taxon>Planoprotostelium</taxon>
    </lineage>
</organism>
<evidence type="ECO:0000313" key="1">
    <source>
        <dbReference type="EMBL" id="PRP84494.1"/>
    </source>
</evidence>
<evidence type="ECO:0000313" key="2">
    <source>
        <dbReference type="Proteomes" id="UP000241769"/>
    </source>
</evidence>